<evidence type="ECO:0000313" key="3">
    <source>
        <dbReference type="Proteomes" id="UP000323386"/>
    </source>
</evidence>
<dbReference type="EMBL" id="OOIP01000017">
    <property type="protein sequence ID" value="SPO40116.1"/>
    <property type="molecule type" value="Genomic_DNA"/>
</dbReference>
<dbReference type="AlphaFoldDB" id="A0A5C3F7T8"/>
<dbReference type="Proteomes" id="UP000323386">
    <property type="component" value="Unassembled WGS sequence"/>
</dbReference>
<protein>
    <submittedName>
        <fullName evidence="2">Uncharacterized protein</fullName>
    </submittedName>
</protein>
<name>A0A5C3F7T8_9BASI</name>
<keyword evidence="3" id="KW-1185">Reference proteome</keyword>
<feature type="compositionally biased region" description="Acidic residues" evidence="1">
    <location>
        <begin position="54"/>
        <end position="66"/>
    </location>
</feature>
<gene>
    <name evidence="2" type="ORF">PSFLO_05598</name>
</gene>
<sequence>MVMSRSRSRSRLRVEGQGLRGRVSEASRQARQPALYTTGSASTSRASYRRAEEYGDAEVDDDDGENNDDRGAPLVNLHFESRADEEGAPPLASDRRHRP</sequence>
<reference evidence="2 3" key="1">
    <citation type="submission" date="2018-03" db="EMBL/GenBank/DDBJ databases">
        <authorList>
            <person name="Guldener U."/>
        </authorList>
    </citation>
    <scope>NUCLEOTIDE SEQUENCE [LARGE SCALE GENOMIC DNA]</scope>
    <source>
        <strain evidence="2 3">DAOM196992</strain>
    </source>
</reference>
<proteinExistence type="predicted"/>
<feature type="compositionally biased region" description="Low complexity" evidence="1">
    <location>
        <begin position="36"/>
        <end position="46"/>
    </location>
</feature>
<accession>A0A5C3F7T8</accession>
<feature type="region of interest" description="Disordered" evidence="1">
    <location>
        <begin position="1"/>
        <end position="99"/>
    </location>
</feature>
<feature type="compositionally biased region" description="Basic residues" evidence="1">
    <location>
        <begin position="1"/>
        <end position="11"/>
    </location>
</feature>
<organism evidence="2 3">
    <name type="scientific">Pseudozyma flocculosa</name>
    <dbReference type="NCBI Taxonomy" id="84751"/>
    <lineage>
        <taxon>Eukaryota</taxon>
        <taxon>Fungi</taxon>
        <taxon>Dikarya</taxon>
        <taxon>Basidiomycota</taxon>
        <taxon>Ustilaginomycotina</taxon>
        <taxon>Ustilaginomycetes</taxon>
        <taxon>Ustilaginales</taxon>
        <taxon>Ustilaginaceae</taxon>
        <taxon>Pseudozyma</taxon>
    </lineage>
</organism>
<evidence type="ECO:0000313" key="2">
    <source>
        <dbReference type="EMBL" id="SPO40116.1"/>
    </source>
</evidence>
<evidence type="ECO:0000256" key="1">
    <source>
        <dbReference type="SAM" id="MobiDB-lite"/>
    </source>
</evidence>